<dbReference type="Gene3D" id="3.40.30.10">
    <property type="entry name" value="Glutaredoxin"/>
    <property type="match status" value="1"/>
</dbReference>
<dbReference type="RefSeq" id="WP_418887001.1">
    <property type="nucleotide sequence ID" value="NZ_CP063845.1"/>
</dbReference>
<dbReference type="InterPro" id="IPR036249">
    <property type="entry name" value="Thioredoxin-like_sf"/>
</dbReference>
<dbReference type="SUPFAM" id="SSF52833">
    <property type="entry name" value="Thioredoxin-like"/>
    <property type="match status" value="1"/>
</dbReference>
<feature type="chain" id="PRO_5045817668" evidence="1">
    <location>
        <begin position="24"/>
        <end position="184"/>
    </location>
</feature>
<protein>
    <submittedName>
        <fullName evidence="3">Redoxin domain-containing protein</fullName>
    </submittedName>
</protein>
<evidence type="ECO:0000259" key="2">
    <source>
        <dbReference type="PROSITE" id="PS51352"/>
    </source>
</evidence>
<gene>
    <name evidence="3" type="ORF">ISF26_07430</name>
</gene>
<sequence>MYSRSKLLMYLCVSSLLFSTAVAVETVIVASVAAPAAQANPCAAKTNPCAAKKNPCAAKTNPCAAKTTSVGGPLAKELQGEPLIVDVYASWCAACKNIEPTLSELRQQYGDKVNFVVLDVSDKAKAAASEQKAKQLGLGKFLEANKAQTGTVAIIDPATGNILAQHYNNPDRAAYTEVITKALK</sequence>
<dbReference type="PANTHER" id="PTHR47353:SF1">
    <property type="entry name" value="THIOREDOXIN-LIKE PROTEIN HCF164, CHLOROPLASTIC"/>
    <property type="match status" value="1"/>
</dbReference>
<evidence type="ECO:0000256" key="1">
    <source>
        <dbReference type="SAM" id="SignalP"/>
    </source>
</evidence>
<dbReference type="EMBL" id="CP063845">
    <property type="protein sequence ID" value="UFP96033.1"/>
    <property type="molecule type" value="Genomic_DNA"/>
</dbReference>
<dbReference type="PROSITE" id="PS00194">
    <property type="entry name" value="THIOREDOXIN_1"/>
    <property type="match status" value="1"/>
</dbReference>
<feature type="signal peptide" evidence="1">
    <location>
        <begin position="1"/>
        <end position="23"/>
    </location>
</feature>
<keyword evidence="1" id="KW-0732">Signal</keyword>
<keyword evidence="4" id="KW-1185">Reference proteome</keyword>
<reference evidence="3 4" key="1">
    <citation type="journal article" date="2021" name="Genome Biol. Evol.">
        <title>Complete Genome Sequencing of a Novel Gloeobacter Species from a Waterfall Cave in Mexico.</title>
        <authorList>
            <person name="Saw J.H."/>
            <person name="Cardona T."/>
            <person name="Montejano G."/>
        </authorList>
    </citation>
    <scope>NUCLEOTIDE SEQUENCE [LARGE SCALE GENOMIC DNA]</scope>
    <source>
        <strain evidence="3">MG652769</strain>
    </source>
</reference>
<organism evidence="3 4">
    <name type="scientific">Gloeobacter morelensis MG652769</name>
    <dbReference type="NCBI Taxonomy" id="2781736"/>
    <lineage>
        <taxon>Bacteria</taxon>
        <taxon>Bacillati</taxon>
        <taxon>Cyanobacteriota</taxon>
        <taxon>Cyanophyceae</taxon>
        <taxon>Gloeobacterales</taxon>
        <taxon>Gloeobacteraceae</taxon>
        <taxon>Gloeobacter</taxon>
        <taxon>Gloeobacter morelensis</taxon>
    </lineage>
</organism>
<dbReference type="InterPro" id="IPR013766">
    <property type="entry name" value="Thioredoxin_domain"/>
</dbReference>
<feature type="domain" description="Thioredoxin" evidence="2">
    <location>
        <begin position="55"/>
        <end position="184"/>
    </location>
</feature>
<dbReference type="InterPro" id="IPR044241">
    <property type="entry name" value="TxlA/HCF164"/>
</dbReference>
<dbReference type="Pfam" id="PF00085">
    <property type="entry name" value="Thioredoxin"/>
    <property type="match status" value="1"/>
</dbReference>
<dbReference type="PANTHER" id="PTHR47353">
    <property type="entry name" value="THIOREDOXIN-LIKE PROTEIN HCF164, CHLOROPLASTIC"/>
    <property type="match status" value="1"/>
</dbReference>
<dbReference type="Proteomes" id="UP001054846">
    <property type="component" value="Chromosome"/>
</dbReference>
<evidence type="ECO:0000313" key="4">
    <source>
        <dbReference type="Proteomes" id="UP001054846"/>
    </source>
</evidence>
<name>A0ABY3PR67_9CYAN</name>
<proteinExistence type="predicted"/>
<accession>A0ABY3PR67</accession>
<dbReference type="InterPro" id="IPR017937">
    <property type="entry name" value="Thioredoxin_CS"/>
</dbReference>
<evidence type="ECO:0000313" key="3">
    <source>
        <dbReference type="EMBL" id="UFP96033.1"/>
    </source>
</evidence>
<dbReference type="PROSITE" id="PS51352">
    <property type="entry name" value="THIOREDOXIN_2"/>
    <property type="match status" value="1"/>
</dbReference>